<evidence type="ECO:0000256" key="6">
    <source>
        <dbReference type="ARBA" id="ARBA00022801"/>
    </source>
</evidence>
<dbReference type="Proteomes" id="UP000260773">
    <property type="component" value="Unassembled WGS sequence"/>
</dbReference>
<comment type="cofactor">
    <cofactor evidence="2">
        <name>Zn(2+)</name>
        <dbReference type="ChEBI" id="CHEBI:29105"/>
    </cofactor>
</comment>
<evidence type="ECO:0000256" key="9">
    <source>
        <dbReference type="ARBA" id="ARBA00023679"/>
    </source>
</evidence>
<keyword evidence="7" id="KW-0460">Magnesium</keyword>
<protein>
    <recommendedName>
        <fullName evidence="4">NAD(+) diphosphatase</fullName>
        <ecNumber evidence="4">3.6.1.22</ecNumber>
    </recommendedName>
</protein>
<dbReference type="Gene3D" id="3.90.79.10">
    <property type="entry name" value="Nucleoside Triphosphate Pyrophosphohydrolase"/>
    <property type="match status" value="1"/>
</dbReference>
<dbReference type="GO" id="GO:0005829">
    <property type="term" value="C:cytosol"/>
    <property type="evidence" value="ECO:0007669"/>
    <property type="project" value="TreeGrafter"/>
</dbReference>
<keyword evidence="5" id="KW-0479">Metal-binding</keyword>
<name>A0A3E2TNZ7_9FIRM</name>
<dbReference type="InterPro" id="IPR015797">
    <property type="entry name" value="NUDIX_hydrolase-like_dom_sf"/>
</dbReference>
<dbReference type="PROSITE" id="PS51462">
    <property type="entry name" value="NUDIX"/>
    <property type="match status" value="1"/>
</dbReference>
<dbReference type="AlphaFoldDB" id="A0A3E2TNZ7"/>
<evidence type="ECO:0000256" key="4">
    <source>
        <dbReference type="ARBA" id="ARBA00012381"/>
    </source>
</evidence>
<evidence type="ECO:0000256" key="7">
    <source>
        <dbReference type="ARBA" id="ARBA00022842"/>
    </source>
</evidence>
<proteinExistence type="inferred from homology"/>
<comment type="cofactor">
    <cofactor evidence="1">
        <name>Mg(2+)</name>
        <dbReference type="ChEBI" id="CHEBI:18420"/>
    </cofactor>
</comment>
<evidence type="ECO:0000313" key="12">
    <source>
        <dbReference type="Proteomes" id="UP000260773"/>
    </source>
</evidence>
<gene>
    <name evidence="11" type="ORF">DW070_07560</name>
</gene>
<dbReference type="PANTHER" id="PTHR42904">
    <property type="entry name" value="NUDIX HYDROLASE, NUDC SUBFAMILY"/>
    <property type="match status" value="1"/>
</dbReference>
<dbReference type="PROSITE" id="PS00893">
    <property type="entry name" value="NUDIX_BOX"/>
    <property type="match status" value="1"/>
</dbReference>
<dbReference type="InterPro" id="IPR050241">
    <property type="entry name" value="NAD-cap_RNA_hydrolase_NudC"/>
</dbReference>
<dbReference type="InterPro" id="IPR020084">
    <property type="entry name" value="NUDIX_hydrolase_CS"/>
</dbReference>
<evidence type="ECO:0000313" key="11">
    <source>
        <dbReference type="EMBL" id="RGB80048.1"/>
    </source>
</evidence>
<evidence type="ECO:0000256" key="5">
    <source>
        <dbReference type="ARBA" id="ARBA00022723"/>
    </source>
</evidence>
<dbReference type="CDD" id="cd03429">
    <property type="entry name" value="NUDIX_NADH_pyrophosphatase_Nudt13"/>
    <property type="match status" value="1"/>
</dbReference>
<dbReference type="EC" id="3.6.1.22" evidence="4"/>
<dbReference type="EMBL" id="QVEP01000014">
    <property type="protein sequence ID" value="RGB80048.1"/>
    <property type="molecule type" value="Genomic_DNA"/>
</dbReference>
<organism evidence="11 12">
    <name type="scientific">Coprococcus catus</name>
    <dbReference type="NCBI Taxonomy" id="116085"/>
    <lineage>
        <taxon>Bacteria</taxon>
        <taxon>Bacillati</taxon>
        <taxon>Bacillota</taxon>
        <taxon>Clostridia</taxon>
        <taxon>Lachnospirales</taxon>
        <taxon>Lachnospiraceae</taxon>
        <taxon>Coprococcus</taxon>
    </lineage>
</organism>
<dbReference type="GO" id="GO:0035529">
    <property type="term" value="F:NADH pyrophosphatase activity"/>
    <property type="evidence" value="ECO:0007669"/>
    <property type="project" value="TreeGrafter"/>
</dbReference>
<dbReference type="SUPFAM" id="SSF55811">
    <property type="entry name" value="Nudix"/>
    <property type="match status" value="1"/>
</dbReference>
<dbReference type="Pfam" id="PF00293">
    <property type="entry name" value="NUDIX"/>
    <property type="match status" value="1"/>
</dbReference>
<keyword evidence="8" id="KW-0520">NAD</keyword>
<dbReference type="PANTHER" id="PTHR42904:SF6">
    <property type="entry name" value="NAD-CAPPED RNA HYDROLASE NUDT12"/>
    <property type="match status" value="1"/>
</dbReference>
<dbReference type="GO" id="GO:0110153">
    <property type="term" value="F:RNA NAD-cap (NMN-forming) hydrolase activity"/>
    <property type="evidence" value="ECO:0007669"/>
    <property type="project" value="RHEA"/>
</dbReference>
<dbReference type="NCBIfam" id="NF001299">
    <property type="entry name" value="PRK00241.1"/>
    <property type="match status" value="1"/>
</dbReference>
<dbReference type="GO" id="GO:0019677">
    <property type="term" value="P:NAD+ catabolic process"/>
    <property type="evidence" value="ECO:0007669"/>
    <property type="project" value="TreeGrafter"/>
</dbReference>
<reference evidence="11 12" key="1">
    <citation type="submission" date="2018-08" db="EMBL/GenBank/DDBJ databases">
        <title>A genome reference for cultivated species of the human gut microbiota.</title>
        <authorList>
            <person name="Zou Y."/>
            <person name="Xue W."/>
            <person name="Luo G."/>
        </authorList>
    </citation>
    <scope>NUCLEOTIDE SEQUENCE [LARGE SCALE GENOMIC DNA]</scope>
    <source>
        <strain evidence="11 12">AF45-17</strain>
    </source>
</reference>
<evidence type="ECO:0000256" key="2">
    <source>
        <dbReference type="ARBA" id="ARBA00001947"/>
    </source>
</evidence>
<accession>A0A3E2TNZ7</accession>
<evidence type="ECO:0000256" key="8">
    <source>
        <dbReference type="ARBA" id="ARBA00023027"/>
    </source>
</evidence>
<evidence type="ECO:0000259" key="10">
    <source>
        <dbReference type="PROSITE" id="PS51462"/>
    </source>
</evidence>
<dbReference type="InterPro" id="IPR049734">
    <property type="entry name" value="NudC-like_C"/>
</dbReference>
<feature type="domain" description="Nudix hydrolase" evidence="10">
    <location>
        <begin position="147"/>
        <end position="272"/>
    </location>
</feature>
<keyword evidence="6 11" id="KW-0378">Hydrolase</keyword>
<dbReference type="Pfam" id="PF09297">
    <property type="entry name" value="Zn_ribbon_NUD"/>
    <property type="match status" value="1"/>
</dbReference>
<comment type="catalytic activity">
    <reaction evidence="9">
        <text>a 5'-end NAD(+)-phospho-ribonucleoside in mRNA + H2O = a 5'-end phospho-adenosine-phospho-ribonucleoside in mRNA + beta-nicotinamide D-ribonucleotide + 2 H(+)</text>
        <dbReference type="Rhea" id="RHEA:60876"/>
        <dbReference type="Rhea" id="RHEA-COMP:15698"/>
        <dbReference type="Rhea" id="RHEA-COMP:15719"/>
        <dbReference type="ChEBI" id="CHEBI:14649"/>
        <dbReference type="ChEBI" id="CHEBI:15377"/>
        <dbReference type="ChEBI" id="CHEBI:15378"/>
        <dbReference type="ChEBI" id="CHEBI:144029"/>
        <dbReference type="ChEBI" id="CHEBI:144051"/>
    </reaction>
    <physiologicalReaction direction="left-to-right" evidence="9">
        <dbReference type="Rhea" id="RHEA:60877"/>
    </physiologicalReaction>
</comment>
<dbReference type="Gene3D" id="3.90.79.20">
    <property type="match status" value="1"/>
</dbReference>
<dbReference type="GO" id="GO:0006742">
    <property type="term" value="P:NADP+ catabolic process"/>
    <property type="evidence" value="ECO:0007669"/>
    <property type="project" value="TreeGrafter"/>
</dbReference>
<dbReference type="InterPro" id="IPR000086">
    <property type="entry name" value="NUDIX_hydrolase_dom"/>
</dbReference>
<comment type="caution">
    <text evidence="11">The sequence shown here is derived from an EMBL/GenBank/DDBJ whole genome shotgun (WGS) entry which is preliminary data.</text>
</comment>
<comment type="similarity">
    <text evidence="3">Belongs to the Nudix hydrolase family. NudC subfamily.</text>
</comment>
<evidence type="ECO:0000256" key="3">
    <source>
        <dbReference type="ARBA" id="ARBA00009595"/>
    </source>
</evidence>
<dbReference type="GO" id="GO:0046872">
    <property type="term" value="F:metal ion binding"/>
    <property type="evidence" value="ECO:0007669"/>
    <property type="project" value="UniProtKB-KW"/>
</dbReference>
<dbReference type="InterPro" id="IPR015376">
    <property type="entry name" value="Znr_NADH_PPase"/>
</dbReference>
<evidence type="ECO:0000256" key="1">
    <source>
        <dbReference type="ARBA" id="ARBA00001946"/>
    </source>
</evidence>
<sequence>MIQDIAPHHYHNEYHHFEIQKGDCVLFYRKREILLAYDDDQIVYPKYEEISKKEARQYSYLFQIDDCRYFLCGEIDETLLDLYHFESIQKMRKAQPKYQAFAGVTGLQLAEWYRSRRFCGRCGAAMVHSTEERMMQCPECGLMEYPKISPAVIIGLIHENKILMSKYAGRAYKNYALLAGFSEIGESVEETVRREVMEEVGLKVGKLHYYKSQPWSFTDTLLMGFYAELEGGEDITLDQTELSMAEWFEREEIPVTYEDCSLTNEMIMAFKEGRSHFN</sequence>